<comment type="caution">
    <text evidence="2">The sequence shown here is derived from an EMBL/GenBank/DDBJ whole genome shotgun (WGS) entry which is preliminary data.</text>
</comment>
<accession>A0A7W9CKB8</accession>
<dbReference type="Proteomes" id="UP000545037">
    <property type="component" value="Unassembled WGS sequence"/>
</dbReference>
<evidence type="ECO:0000313" key="3">
    <source>
        <dbReference type="Proteomes" id="UP000545037"/>
    </source>
</evidence>
<keyword evidence="1" id="KW-0472">Membrane</keyword>
<evidence type="ECO:0000313" key="2">
    <source>
        <dbReference type="EMBL" id="MBB5747270.1"/>
    </source>
</evidence>
<name>A0A7W9CKB8_9CAUL</name>
<protein>
    <submittedName>
        <fullName evidence="2">Cytochrome bd-type quinol oxidase subunit 2</fullName>
    </submittedName>
</protein>
<proteinExistence type="predicted"/>
<dbReference type="RefSeq" id="WP_183214261.1">
    <property type="nucleotide sequence ID" value="NZ_JACHOR010000005.1"/>
</dbReference>
<keyword evidence="1" id="KW-1133">Transmembrane helix</keyword>
<feature type="transmembrane region" description="Helical" evidence="1">
    <location>
        <begin position="68"/>
        <end position="88"/>
    </location>
</feature>
<sequence>MTLRIMALCLIVASVVVSVFVLLAVAMSVPGGITRVVDHPVAKIMLALPFIGVCALAVCAWRDARPRTMAAIGTLPLLAQGLTLLTFVRMGTFA</sequence>
<gene>
    <name evidence="2" type="ORF">GGR13_002891</name>
</gene>
<organism evidence="2 3">
    <name type="scientific">Brevundimonas variabilis</name>
    <dbReference type="NCBI Taxonomy" id="74312"/>
    <lineage>
        <taxon>Bacteria</taxon>
        <taxon>Pseudomonadati</taxon>
        <taxon>Pseudomonadota</taxon>
        <taxon>Alphaproteobacteria</taxon>
        <taxon>Caulobacterales</taxon>
        <taxon>Caulobacteraceae</taxon>
        <taxon>Brevundimonas</taxon>
    </lineage>
</organism>
<keyword evidence="1" id="KW-0812">Transmembrane</keyword>
<dbReference type="EMBL" id="JACHOR010000005">
    <property type="protein sequence ID" value="MBB5747270.1"/>
    <property type="molecule type" value="Genomic_DNA"/>
</dbReference>
<evidence type="ECO:0000256" key="1">
    <source>
        <dbReference type="SAM" id="Phobius"/>
    </source>
</evidence>
<reference evidence="2 3" key="1">
    <citation type="submission" date="2020-08" db="EMBL/GenBank/DDBJ databases">
        <title>Genomic Encyclopedia of Type Strains, Phase IV (KMG-IV): sequencing the most valuable type-strain genomes for metagenomic binning, comparative biology and taxonomic classification.</title>
        <authorList>
            <person name="Goeker M."/>
        </authorList>
    </citation>
    <scope>NUCLEOTIDE SEQUENCE [LARGE SCALE GENOMIC DNA]</scope>
    <source>
        <strain evidence="2 3">DSM 4737</strain>
    </source>
</reference>
<feature type="transmembrane region" description="Helical" evidence="1">
    <location>
        <begin position="44"/>
        <end position="61"/>
    </location>
</feature>
<keyword evidence="3" id="KW-1185">Reference proteome</keyword>
<dbReference type="AlphaFoldDB" id="A0A7W9CKB8"/>